<dbReference type="Proteomes" id="UP000239181">
    <property type="component" value="Unassembled WGS sequence"/>
</dbReference>
<dbReference type="RefSeq" id="WP_105595028.1">
    <property type="nucleotide sequence ID" value="NZ_PDET01000022.1"/>
</dbReference>
<accession>A0A2S9I5L9</accession>
<dbReference type="AlphaFoldDB" id="A0A2S9I5L9"/>
<name>A0A2S9I5L9_9GAMM</name>
<organism evidence="1 2">
    <name type="scientific">Pantoea coffeiphila</name>
    <dbReference type="NCBI Taxonomy" id="1465635"/>
    <lineage>
        <taxon>Bacteria</taxon>
        <taxon>Pseudomonadati</taxon>
        <taxon>Pseudomonadota</taxon>
        <taxon>Gammaproteobacteria</taxon>
        <taxon>Enterobacterales</taxon>
        <taxon>Erwiniaceae</taxon>
        <taxon>Pantoea</taxon>
    </lineage>
</organism>
<proteinExistence type="predicted"/>
<dbReference type="OrthoDB" id="6454288at2"/>
<evidence type="ECO:0000313" key="1">
    <source>
        <dbReference type="EMBL" id="PRD13097.1"/>
    </source>
</evidence>
<protein>
    <submittedName>
        <fullName evidence="1">Uncharacterized protein</fullName>
    </submittedName>
</protein>
<keyword evidence="2" id="KW-1185">Reference proteome</keyword>
<reference evidence="1 2" key="1">
    <citation type="submission" date="2017-10" db="EMBL/GenBank/DDBJ databases">
        <title>Draft genome of two endophytic bacteria isolated from 'guarana' Paullinia cupana (Mart.) Ducke.</title>
        <authorList>
            <person name="Siqueira K.A."/>
            <person name="Liotti R.G."/>
            <person name="Mendes T.A."/>
            <person name="Soares M.A."/>
        </authorList>
    </citation>
    <scope>NUCLEOTIDE SEQUENCE [LARGE SCALE GENOMIC DNA]</scope>
    <source>
        <strain evidence="1 2">342</strain>
    </source>
</reference>
<comment type="caution">
    <text evidence="1">The sequence shown here is derived from an EMBL/GenBank/DDBJ whole genome shotgun (WGS) entry which is preliminary data.</text>
</comment>
<evidence type="ECO:0000313" key="2">
    <source>
        <dbReference type="Proteomes" id="UP000239181"/>
    </source>
</evidence>
<gene>
    <name evidence="1" type="ORF">CQW29_22755</name>
</gene>
<sequence>MAKDGKHVIHAGGIFANPQLHREGAAAASMLPGTVGTFVNGKFTAAVDGKASAIHYVANYDYLRCKTVDDAIAADDWVVGFHPTPGVFLNLRAAAGTYGKGDPVAIANGRIKPAITTGDTPDTVFAYVEEDKDLTAAAGDLVRVVFK</sequence>
<dbReference type="EMBL" id="PDET01000022">
    <property type="protein sequence ID" value="PRD13097.1"/>
    <property type="molecule type" value="Genomic_DNA"/>
</dbReference>